<evidence type="ECO:0000313" key="2">
    <source>
        <dbReference type="Proteomes" id="UP000793456"/>
    </source>
</evidence>
<comment type="caution">
    <text evidence="1">The sequence shown here is derived from an EMBL/GenBank/DDBJ whole genome shotgun (WGS) entry which is preliminary data.</text>
</comment>
<dbReference type="Proteomes" id="UP000793456">
    <property type="component" value="Chromosome VII"/>
</dbReference>
<dbReference type="EMBL" id="CM011680">
    <property type="protein sequence ID" value="TMS17689.1"/>
    <property type="molecule type" value="Genomic_DNA"/>
</dbReference>
<proteinExistence type="predicted"/>
<evidence type="ECO:0000313" key="1">
    <source>
        <dbReference type="EMBL" id="TMS17689.1"/>
    </source>
</evidence>
<organism evidence="1 2">
    <name type="scientific">Larimichthys crocea</name>
    <name type="common">Large yellow croaker</name>
    <name type="synonym">Pseudosciaena crocea</name>
    <dbReference type="NCBI Taxonomy" id="215358"/>
    <lineage>
        <taxon>Eukaryota</taxon>
        <taxon>Metazoa</taxon>
        <taxon>Chordata</taxon>
        <taxon>Craniata</taxon>
        <taxon>Vertebrata</taxon>
        <taxon>Euteleostomi</taxon>
        <taxon>Actinopterygii</taxon>
        <taxon>Neopterygii</taxon>
        <taxon>Teleostei</taxon>
        <taxon>Neoteleostei</taxon>
        <taxon>Acanthomorphata</taxon>
        <taxon>Eupercaria</taxon>
        <taxon>Sciaenidae</taxon>
        <taxon>Larimichthys</taxon>
    </lineage>
</organism>
<gene>
    <name evidence="1" type="ORF">E3U43_001758</name>
</gene>
<keyword evidence="2" id="KW-1185">Reference proteome</keyword>
<name>A0ACD3RG90_LARCR</name>
<protein>
    <submittedName>
        <fullName evidence="1">Uncharacterized protein</fullName>
    </submittedName>
</protein>
<reference evidence="1" key="1">
    <citation type="submission" date="2018-11" db="EMBL/GenBank/DDBJ databases">
        <title>The sequence and de novo assembly of Larimichthys crocea genome using PacBio and Hi-C technologies.</title>
        <authorList>
            <person name="Xu P."/>
            <person name="Chen B."/>
            <person name="Zhou Z."/>
            <person name="Ke Q."/>
            <person name="Wu Y."/>
            <person name="Bai H."/>
            <person name="Pu F."/>
        </authorList>
    </citation>
    <scope>NUCLEOTIDE SEQUENCE</scope>
    <source>
        <tissue evidence="1">Muscle</tissue>
    </source>
</reference>
<sequence length="105" mass="11181">MHEAQVRGGGGDLLRAYLHCTATTPFETVCKQFINGSVPFGYSLNSGFDTGNDSWFSSGACQVGTPVQKMPAGTGALWLGESAGGPQRSRLRPLVWSGSQMKEIK</sequence>
<accession>A0ACD3RG90</accession>